<evidence type="ECO:0008006" key="4">
    <source>
        <dbReference type="Google" id="ProtNLM"/>
    </source>
</evidence>
<evidence type="ECO:0000313" key="2">
    <source>
        <dbReference type="EMBL" id="PAU82002.1"/>
    </source>
</evidence>
<gene>
    <name evidence="2" type="ORF">CK501_02300</name>
</gene>
<dbReference type="RefSeq" id="WP_095616100.1">
    <property type="nucleotide sequence ID" value="NZ_NSKD01000001.1"/>
</dbReference>
<dbReference type="EMBL" id="NSKD01000001">
    <property type="protein sequence ID" value="PAU82002.1"/>
    <property type="molecule type" value="Genomic_DNA"/>
</dbReference>
<reference evidence="2 3" key="1">
    <citation type="submission" date="2017-08" db="EMBL/GenBank/DDBJ databases">
        <title>Halovibrio sewagensis sp. nov., isolated from wastewater of high salinity.</title>
        <authorList>
            <person name="Dong X."/>
            <person name="Zhang G."/>
        </authorList>
    </citation>
    <scope>NUCLEOTIDE SEQUENCE [LARGE SCALE GENOMIC DNA]</scope>
    <source>
        <strain evidence="2 3">YL5-2</strain>
    </source>
</reference>
<sequence length="301" mass="34202">MLTTRKSVTILLLLALAPPLLADTEGGDGPITLWKRNHDSPAIRELVTMALAKTPDYGPTEIRASMPMAQARATRHLRAGNRDRVRIANVASSPERNRELRPIPIPIAQGMLGFRICIIRKGEQARFDRIFSAGDFQQQGLTIGQGTHWPDTRILRQSGFEVVTSPRFGNLLTMLERGRFDCFLRGVGEILIDLDQYPTEELQVEDRLVFTYRMPSYLFVAPDDEYMAERLTVGLHRAMLSGDYEQWFSTYFREPIRRLEVMDRVFIPLPNPFLENGGSPVQLPLMPIRPDLMLPVPEGSR</sequence>
<dbReference type="Proteomes" id="UP000218896">
    <property type="component" value="Unassembled WGS sequence"/>
</dbReference>
<comment type="caution">
    <text evidence="2">The sequence shown here is derived from an EMBL/GenBank/DDBJ whole genome shotgun (WGS) entry which is preliminary data.</text>
</comment>
<dbReference type="OrthoDB" id="547680at2"/>
<name>A0A2A2FBL3_9GAMM</name>
<protein>
    <recommendedName>
        <fullName evidence="4">Solute-binding protein family 3/N-terminal domain-containing protein</fullName>
    </recommendedName>
</protein>
<feature type="signal peptide" evidence="1">
    <location>
        <begin position="1"/>
        <end position="22"/>
    </location>
</feature>
<evidence type="ECO:0000313" key="3">
    <source>
        <dbReference type="Proteomes" id="UP000218896"/>
    </source>
</evidence>
<accession>A0A2A2FBL3</accession>
<dbReference type="SUPFAM" id="SSF53850">
    <property type="entry name" value="Periplasmic binding protein-like II"/>
    <property type="match status" value="1"/>
</dbReference>
<organism evidence="2 3">
    <name type="scientific">Halovibrio salipaludis</name>
    <dbReference type="NCBI Taxonomy" id="2032626"/>
    <lineage>
        <taxon>Bacteria</taxon>
        <taxon>Pseudomonadati</taxon>
        <taxon>Pseudomonadota</taxon>
        <taxon>Gammaproteobacteria</taxon>
        <taxon>Oceanospirillales</taxon>
        <taxon>Halomonadaceae</taxon>
        <taxon>Halovibrio</taxon>
    </lineage>
</organism>
<dbReference type="AlphaFoldDB" id="A0A2A2FBL3"/>
<proteinExistence type="predicted"/>
<keyword evidence="1" id="KW-0732">Signal</keyword>
<keyword evidence="3" id="KW-1185">Reference proteome</keyword>
<evidence type="ECO:0000256" key="1">
    <source>
        <dbReference type="SAM" id="SignalP"/>
    </source>
</evidence>
<feature type="chain" id="PRO_5012991182" description="Solute-binding protein family 3/N-terminal domain-containing protein" evidence="1">
    <location>
        <begin position="23"/>
        <end position="301"/>
    </location>
</feature>